<feature type="transmembrane region" description="Helical" evidence="6">
    <location>
        <begin position="26"/>
        <end position="48"/>
    </location>
</feature>
<evidence type="ECO:0000313" key="9">
    <source>
        <dbReference type="EMBL" id="GAF81899.1"/>
    </source>
</evidence>
<evidence type="ECO:0000256" key="3">
    <source>
        <dbReference type="ARBA" id="ARBA00022692"/>
    </source>
</evidence>
<dbReference type="InterPro" id="IPR050250">
    <property type="entry name" value="Macrolide_Exporter_MacB"/>
</dbReference>
<dbReference type="InterPro" id="IPR003838">
    <property type="entry name" value="ABC3_permease_C"/>
</dbReference>
<dbReference type="GO" id="GO:0005886">
    <property type="term" value="C:plasma membrane"/>
    <property type="evidence" value="ECO:0007669"/>
    <property type="project" value="UniProtKB-SubCell"/>
</dbReference>
<keyword evidence="2" id="KW-1003">Cell membrane</keyword>
<dbReference type="GO" id="GO:0022857">
    <property type="term" value="F:transmembrane transporter activity"/>
    <property type="evidence" value="ECO:0007669"/>
    <property type="project" value="TreeGrafter"/>
</dbReference>
<evidence type="ECO:0000256" key="2">
    <source>
        <dbReference type="ARBA" id="ARBA00022475"/>
    </source>
</evidence>
<feature type="transmembrane region" description="Helical" evidence="6">
    <location>
        <begin position="329"/>
        <end position="348"/>
    </location>
</feature>
<evidence type="ECO:0008006" key="10">
    <source>
        <dbReference type="Google" id="ProtNLM"/>
    </source>
</evidence>
<organism evidence="9">
    <name type="scientific">marine sediment metagenome</name>
    <dbReference type="NCBI Taxonomy" id="412755"/>
    <lineage>
        <taxon>unclassified sequences</taxon>
        <taxon>metagenomes</taxon>
        <taxon>ecological metagenomes</taxon>
    </lineage>
</organism>
<comment type="subcellular location">
    <subcellularLocation>
        <location evidence="1">Cell membrane</location>
        <topology evidence="1">Multi-pass membrane protein</topology>
    </subcellularLocation>
</comment>
<feature type="non-terminal residue" evidence="9">
    <location>
        <position position="466"/>
    </location>
</feature>
<dbReference type="Pfam" id="PF12704">
    <property type="entry name" value="MacB_PCD"/>
    <property type="match status" value="1"/>
</dbReference>
<feature type="transmembrane region" description="Helical" evidence="6">
    <location>
        <begin position="369"/>
        <end position="392"/>
    </location>
</feature>
<evidence type="ECO:0000256" key="4">
    <source>
        <dbReference type="ARBA" id="ARBA00022989"/>
    </source>
</evidence>
<keyword evidence="4 6" id="KW-1133">Transmembrane helix</keyword>
<evidence type="ECO:0000259" key="7">
    <source>
        <dbReference type="Pfam" id="PF02687"/>
    </source>
</evidence>
<proteinExistence type="predicted"/>
<keyword evidence="3 6" id="KW-0812">Transmembrane</keyword>
<feature type="domain" description="MacB-like periplasmic core" evidence="8">
    <location>
        <begin position="25"/>
        <end position="235"/>
    </location>
</feature>
<dbReference type="EMBL" id="BARS01002147">
    <property type="protein sequence ID" value="GAF81899.1"/>
    <property type="molecule type" value="Genomic_DNA"/>
</dbReference>
<evidence type="ECO:0000259" key="8">
    <source>
        <dbReference type="Pfam" id="PF12704"/>
    </source>
</evidence>
<dbReference type="InterPro" id="IPR025857">
    <property type="entry name" value="MacB_PCD"/>
</dbReference>
<gene>
    <name evidence="9" type="ORF">S01H1_04025</name>
</gene>
<accession>X0SLJ1</accession>
<name>X0SLJ1_9ZZZZ</name>
<reference evidence="9" key="1">
    <citation type="journal article" date="2014" name="Front. Microbiol.">
        <title>High frequency of phylogenetically diverse reductive dehalogenase-homologous genes in deep subseafloor sedimentary metagenomes.</title>
        <authorList>
            <person name="Kawai M."/>
            <person name="Futagami T."/>
            <person name="Toyoda A."/>
            <person name="Takaki Y."/>
            <person name="Nishi S."/>
            <person name="Hori S."/>
            <person name="Arai W."/>
            <person name="Tsubouchi T."/>
            <person name="Morono Y."/>
            <person name="Uchiyama I."/>
            <person name="Ito T."/>
            <person name="Fujiyama A."/>
            <person name="Inagaki F."/>
            <person name="Takami H."/>
        </authorList>
    </citation>
    <scope>NUCLEOTIDE SEQUENCE</scope>
    <source>
        <strain evidence="9">Expedition CK06-06</strain>
    </source>
</reference>
<dbReference type="AlphaFoldDB" id="X0SLJ1"/>
<feature type="transmembrane region" description="Helical" evidence="6">
    <location>
        <begin position="412"/>
        <end position="437"/>
    </location>
</feature>
<dbReference type="PANTHER" id="PTHR30572:SF18">
    <property type="entry name" value="ABC-TYPE MACROLIDE FAMILY EXPORT SYSTEM PERMEASE COMPONENT 2"/>
    <property type="match status" value="1"/>
</dbReference>
<dbReference type="PANTHER" id="PTHR30572">
    <property type="entry name" value="MEMBRANE COMPONENT OF TRANSPORTER-RELATED"/>
    <property type="match status" value="1"/>
</dbReference>
<evidence type="ECO:0000256" key="1">
    <source>
        <dbReference type="ARBA" id="ARBA00004651"/>
    </source>
</evidence>
<comment type="caution">
    <text evidence="9">The sequence shown here is derived from an EMBL/GenBank/DDBJ whole genome shotgun (WGS) entry which is preliminary data.</text>
</comment>
<evidence type="ECO:0000256" key="6">
    <source>
        <dbReference type="SAM" id="Phobius"/>
    </source>
</evidence>
<protein>
    <recommendedName>
        <fullName evidence="10">ABC3 transporter permease protein domain-containing protein</fullName>
    </recommendedName>
</protein>
<evidence type="ECO:0000256" key="5">
    <source>
        <dbReference type="ARBA" id="ARBA00023136"/>
    </source>
</evidence>
<feature type="domain" description="ABC3 transporter permease C-terminal" evidence="7">
    <location>
        <begin position="280"/>
        <end position="397"/>
    </location>
</feature>
<sequence>MGEKTMFKNYLKIALRNILKHKGYSFINIAGLAIGLACCLLIIVYIQYELSYDKFNIKADRIFKVYTNLSAYNPSPLTPAIRNEIPAVESTTHLNPDNDVLIRADDNVFLEERWLWADKYFFSIFTLPFIYGNPETALENPYSIVIDEETAHKYFGEENPVGKTINRDNKDDYQITGVIKNIPANSHIKGYLFVAMETLKIMGSEMNDWRNQWVHTYVLLKNGFTGSELQEKANAIYRRNTGGQNVVTVRKLTDVHLRSSDTRSPLEPGGDIKYVYLLSTIAFVILLIACINYINLSTAGSLSRSREIGIRKTAGAFHSQLIRQFLGESLLVTLIAIVIAVAIATLFLERFAQFAGRDISSNALFNLNFLTALLGIGIFTGILSGGYPAIHLSRFKPVTALKGTYSQSTKGIFLRNMLVIFQFSLSISLIIIALVVTRQNQFIRNKKLGFDREHVIVVDVQHNKEV</sequence>
<dbReference type="Pfam" id="PF02687">
    <property type="entry name" value="FtsX"/>
    <property type="match status" value="1"/>
</dbReference>
<feature type="transmembrane region" description="Helical" evidence="6">
    <location>
        <begin position="274"/>
        <end position="294"/>
    </location>
</feature>
<keyword evidence="5 6" id="KW-0472">Membrane</keyword>